<dbReference type="AlphaFoldDB" id="A0AAD5D368"/>
<name>A0AAD5D368_AMBAR</name>
<sequence length="366" mass="42416">MPNCVNTLPRLEVLDMDYCEMLMSVENPPHTLRELSVYSYRSFQPVAYKSSLMKIKFDPEMSPLKLLGVDRFLSPFEIDGMVKIQSMASVEEKVLCSLGWTNLDSIKEKHKRVYKDAVGESIECQTQMYYELGIFSTIYEGKEMPDFISHRSKGSSISFIIPSCPKNLRGLNFCCVEMYPFEINELPMIRISNITKNLTWIYKHYIDYVQLGGHSKYNTFKSYIHKVKLGWKNCLSLLSHWMFGPNEMKAGDHVTITIGQKYTIECGIGLVYEDDDGKIEEEEEDVLGYYKSWNHIIGRDLFAFQLTTGEYILDSKQFTRFSPQTYADYHPFIGIEGSFKEEVVAFKAFSQKTCLLKRLNEKASRH</sequence>
<comment type="caution">
    <text evidence="1">The sequence shown here is derived from an EMBL/GenBank/DDBJ whole genome shotgun (WGS) entry which is preliminary data.</text>
</comment>
<dbReference type="EMBL" id="JAMZMK010005444">
    <property type="protein sequence ID" value="KAI7753376.1"/>
    <property type="molecule type" value="Genomic_DNA"/>
</dbReference>
<dbReference type="Proteomes" id="UP001206925">
    <property type="component" value="Unassembled WGS sequence"/>
</dbReference>
<evidence type="ECO:0000313" key="2">
    <source>
        <dbReference type="Proteomes" id="UP001206925"/>
    </source>
</evidence>
<proteinExistence type="predicted"/>
<evidence type="ECO:0000313" key="1">
    <source>
        <dbReference type="EMBL" id="KAI7753376.1"/>
    </source>
</evidence>
<accession>A0AAD5D368</accession>
<gene>
    <name evidence="1" type="ORF">M8C21_020028</name>
</gene>
<reference evidence="1" key="1">
    <citation type="submission" date="2022-06" db="EMBL/GenBank/DDBJ databases">
        <title>Uncovering the hologenomic basis of an extraordinary plant invasion.</title>
        <authorList>
            <person name="Bieker V.C."/>
            <person name="Martin M.D."/>
            <person name="Gilbert T."/>
            <person name="Hodgins K."/>
            <person name="Battlay P."/>
            <person name="Petersen B."/>
            <person name="Wilson J."/>
        </authorList>
    </citation>
    <scope>NUCLEOTIDE SEQUENCE</scope>
    <source>
        <strain evidence="1">AA19_3_7</strain>
        <tissue evidence="1">Leaf</tissue>
    </source>
</reference>
<organism evidence="1 2">
    <name type="scientific">Ambrosia artemisiifolia</name>
    <name type="common">Common ragweed</name>
    <dbReference type="NCBI Taxonomy" id="4212"/>
    <lineage>
        <taxon>Eukaryota</taxon>
        <taxon>Viridiplantae</taxon>
        <taxon>Streptophyta</taxon>
        <taxon>Embryophyta</taxon>
        <taxon>Tracheophyta</taxon>
        <taxon>Spermatophyta</taxon>
        <taxon>Magnoliopsida</taxon>
        <taxon>eudicotyledons</taxon>
        <taxon>Gunneridae</taxon>
        <taxon>Pentapetalae</taxon>
        <taxon>asterids</taxon>
        <taxon>campanulids</taxon>
        <taxon>Asterales</taxon>
        <taxon>Asteraceae</taxon>
        <taxon>Asteroideae</taxon>
        <taxon>Heliantheae alliance</taxon>
        <taxon>Heliantheae</taxon>
        <taxon>Ambrosia</taxon>
    </lineage>
</organism>
<keyword evidence="2" id="KW-1185">Reference proteome</keyword>
<protein>
    <submittedName>
        <fullName evidence="1">Uncharacterized protein</fullName>
    </submittedName>
</protein>